<organism evidence="1 2">
    <name type="scientific">Sinorhizobium psoraleae</name>
    <dbReference type="NCBI Taxonomy" id="520838"/>
    <lineage>
        <taxon>Bacteria</taxon>
        <taxon>Pseudomonadati</taxon>
        <taxon>Pseudomonadota</taxon>
        <taxon>Alphaproteobacteria</taxon>
        <taxon>Hyphomicrobiales</taxon>
        <taxon>Rhizobiaceae</taxon>
        <taxon>Sinorhizobium/Ensifer group</taxon>
        <taxon>Sinorhizobium</taxon>
    </lineage>
</organism>
<accession>A0ABT4KN81</accession>
<dbReference type="InterPro" id="IPR010889">
    <property type="entry name" value="DUF1515"/>
</dbReference>
<keyword evidence="2" id="KW-1185">Reference proteome</keyword>
<dbReference type="Pfam" id="PF07439">
    <property type="entry name" value="DUF1515"/>
    <property type="match status" value="1"/>
</dbReference>
<proteinExistence type="predicted"/>
<gene>
    <name evidence="1" type="ORF">O3W52_20620</name>
</gene>
<reference evidence="1" key="1">
    <citation type="submission" date="2022-10" db="EMBL/GenBank/DDBJ databases">
        <title>Whole genome sequencing of three plant growth promoting bacteria isolated from Vachellia tortilis subsp. raddiana in Morocco.</title>
        <authorList>
            <person name="Hnini M."/>
            <person name="Zouagui R."/>
            <person name="Zouagui H."/>
            <person name="Chemao Elfihri M.-W."/>
            <person name="Ibrahimi A."/>
            <person name="Sbabou L."/>
            <person name="Aurag J."/>
        </authorList>
    </citation>
    <scope>NUCLEOTIDE SEQUENCE</scope>
    <source>
        <strain evidence="1">LMR678</strain>
    </source>
</reference>
<protein>
    <submittedName>
        <fullName evidence="1">DUF1515 family protein</fullName>
    </submittedName>
</protein>
<sequence>MIGIGAAALGVTFADVVKRGLGFLLRGG</sequence>
<evidence type="ECO:0000313" key="1">
    <source>
        <dbReference type="EMBL" id="MCZ4092382.1"/>
    </source>
</evidence>
<name>A0ABT4KN81_9HYPH</name>
<dbReference type="Proteomes" id="UP001079430">
    <property type="component" value="Unassembled WGS sequence"/>
</dbReference>
<comment type="caution">
    <text evidence="1">The sequence shown here is derived from an EMBL/GenBank/DDBJ whole genome shotgun (WGS) entry which is preliminary data.</text>
</comment>
<dbReference type="EMBL" id="JAPVOI010000004">
    <property type="protein sequence ID" value="MCZ4092382.1"/>
    <property type="molecule type" value="Genomic_DNA"/>
</dbReference>
<evidence type="ECO:0000313" key="2">
    <source>
        <dbReference type="Proteomes" id="UP001079430"/>
    </source>
</evidence>